<feature type="compositionally biased region" description="Basic residues" evidence="1">
    <location>
        <begin position="180"/>
        <end position="192"/>
    </location>
</feature>
<feature type="compositionally biased region" description="Basic and acidic residues" evidence="1">
    <location>
        <begin position="193"/>
        <end position="204"/>
    </location>
</feature>
<sequence length="204" mass="24543">MRDFNFDCWKAKMKTPRIFIGMKSYGLHSMLEHFGIENNTWTGPTVSSQIDDIWSTIAVLVKCDKPRLICADEITNSDHKIIMAQWNYDYNLNTKQRPHSSRWVYEYDKMKEKNWKEFETRIERAIKKSTYLKIKNQTNLDKIWNKLANDINTASDKYKNQQNKQVSRTEYNKDNERWCRRQKHGRNTMKTKRIPESYKKSKTA</sequence>
<reference evidence="2 3" key="1">
    <citation type="submission" date="2018-06" db="EMBL/GenBank/DDBJ databases">
        <title>Comparative genomics reveals the genomic features of Rhizophagus irregularis, R. cerebriforme, R. diaphanum and Gigaspora rosea, and their symbiotic lifestyle signature.</title>
        <authorList>
            <person name="Morin E."/>
            <person name="San Clemente H."/>
            <person name="Chen E.C.H."/>
            <person name="De La Providencia I."/>
            <person name="Hainaut M."/>
            <person name="Kuo A."/>
            <person name="Kohler A."/>
            <person name="Murat C."/>
            <person name="Tang N."/>
            <person name="Roy S."/>
            <person name="Loubradou J."/>
            <person name="Henrissat B."/>
            <person name="Grigoriev I.V."/>
            <person name="Corradi N."/>
            <person name="Roux C."/>
            <person name="Martin F.M."/>
        </authorList>
    </citation>
    <scope>NUCLEOTIDE SEQUENCE [LARGE SCALE GENOMIC DNA]</scope>
    <source>
        <strain evidence="2 3">DAOM 194757</strain>
    </source>
</reference>
<dbReference type="EMBL" id="QKWP01000423">
    <property type="protein sequence ID" value="RIB20337.1"/>
    <property type="molecule type" value="Genomic_DNA"/>
</dbReference>
<keyword evidence="3" id="KW-1185">Reference proteome</keyword>
<evidence type="ECO:0000256" key="1">
    <source>
        <dbReference type="SAM" id="MobiDB-lite"/>
    </source>
</evidence>
<evidence type="ECO:0008006" key="4">
    <source>
        <dbReference type="Google" id="ProtNLM"/>
    </source>
</evidence>
<dbReference type="AlphaFoldDB" id="A0A397VG95"/>
<protein>
    <recommendedName>
        <fullName evidence="4">Endonuclease/exonuclease/phosphatase domain-containing protein</fullName>
    </recommendedName>
</protein>
<dbReference type="OrthoDB" id="2411800at2759"/>
<evidence type="ECO:0000313" key="2">
    <source>
        <dbReference type="EMBL" id="RIB20337.1"/>
    </source>
</evidence>
<feature type="region of interest" description="Disordered" evidence="1">
    <location>
        <begin position="180"/>
        <end position="204"/>
    </location>
</feature>
<gene>
    <name evidence="2" type="ORF">C2G38_2179577</name>
</gene>
<organism evidence="2 3">
    <name type="scientific">Gigaspora rosea</name>
    <dbReference type="NCBI Taxonomy" id="44941"/>
    <lineage>
        <taxon>Eukaryota</taxon>
        <taxon>Fungi</taxon>
        <taxon>Fungi incertae sedis</taxon>
        <taxon>Mucoromycota</taxon>
        <taxon>Glomeromycotina</taxon>
        <taxon>Glomeromycetes</taxon>
        <taxon>Diversisporales</taxon>
        <taxon>Gigasporaceae</taxon>
        <taxon>Gigaspora</taxon>
    </lineage>
</organism>
<evidence type="ECO:0000313" key="3">
    <source>
        <dbReference type="Proteomes" id="UP000266673"/>
    </source>
</evidence>
<accession>A0A397VG95</accession>
<name>A0A397VG95_9GLOM</name>
<proteinExistence type="predicted"/>
<dbReference type="Proteomes" id="UP000266673">
    <property type="component" value="Unassembled WGS sequence"/>
</dbReference>
<comment type="caution">
    <text evidence="2">The sequence shown here is derived from an EMBL/GenBank/DDBJ whole genome shotgun (WGS) entry which is preliminary data.</text>
</comment>